<keyword evidence="2" id="KW-0479">Metal-binding</keyword>
<evidence type="ECO:0000256" key="3">
    <source>
        <dbReference type="SAM" id="MobiDB-lite"/>
    </source>
</evidence>
<dbReference type="Pfam" id="PF24883">
    <property type="entry name" value="NPHP3_N"/>
    <property type="match status" value="1"/>
</dbReference>
<dbReference type="GO" id="GO:0008270">
    <property type="term" value="F:zinc ion binding"/>
    <property type="evidence" value="ECO:0007669"/>
    <property type="project" value="UniProtKB-KW"/>
</dbReference>
<dbReference type="Pfam" id="PF22939">
    <property type="entry name" value="WHD_GPIID"/>
    <property type="match status" value="1"/>
</dbReference>
<accession>A0A6A5TXG9</accession>
<dbReference type="PANTHER" id="PTHR10039">
    <property type="entry name" value="AMELOGENIN"/>
    <property type="match status" value="1"/>
</dbReference>
<evidence type="ECO:0000313" key="6">
    <source>
        <dbReference type="Proteomes" id="UP000800035"/>
    </source>
</evidence>
<dbReference type="InterPro" id="IPR027417">
    <property type="entry name" value="P-loop_NTPase"/>
</dbReference>
<dbReference type="Gene3D" id="3.40.50.300">
    <property type="entry name" value="P-loop containing nucleotide triphosphate hydrolases"/>
    <property type="match status" value="1"/>
</dbReference>
<dbReference type="SUPFAM" id="SSF57667">
    <property type="entry name" value="beta-beta-alpha zinc fingers"/>
    <property type="match status" value="1"/>
</dbReference>
<dbReference type="Gene3D" id="3.30.160.60">
    <property type="entry name" value="Classic Zinc Finger"/>
    <property type="match status" value="2"/>
</dbReference>
<dbReference type="InterPro" id="IPR054471">
    <property type="entry name" value="GPIID_WHD"/>
</dbReference>
<dbReference type="InterPro" id="IPR056884">
    <property type="entry name" value="NPHP3-like_N"/>
</dbReference>
<dbReference type="Pfam" id="PF00096">
    <property type="entry name" value="zf-C2H2"/>
    <property type="match status" value="2"/>
</dbReference>
<keyword evidence="2" id="KW-0863">Zinc-finger</keyword>
<keyword evidence="6" id="KW-1185">Reference proteome</keyword>
<protein>
    <recommendedName>
        <fullName evidence="4">C2H2-type domain-containing protein</fullName>
    </recommendedName>
</protein>
<dbReference type="PANTHER" id="PTHR10039:SF14">
    <property type="entry name" value="NACHT DOMAIN-CONTAINING PROTEIN"/>
    <property type="match status" value="1"/>
</dbReference>
<dbReference type="InterPro" id="IPR013087">
    <property type="entry name" value="Znf_C2H2_type"/>
</dbReference>
<evidence type="ECO:0000256" key="1">
    <source>
        <dbReference type="ARBA" id="ARBA00022737"/>
    </source>
</evidence>
<dbReference type="Proteomes" id="UP000800035">
    <property type="component" value="Unassembled WGS sequence"/>
</dbReference>
<proteinExistence type="predicted"/>
<gene>
    <name evidence="5" type="ORF">CC80DRAFT_446319</name>
</gene>
<dbReference type="InterPro" id="IPR056125">
    <property type="entry name" value="DUF7708"/>
</dbReference>
<name>A0A6A5TXG9_9PLEO</name>
<feature type="domain" description="C2H2-type" evidence="4">
    <location>
        <begin position="869"/>
        <end position="897"/>
    </location>
</feature>
<dbReference type="PROSITE" id="PS00028">
    <property type="entry name" value="ZINC_FINGER_C2H2_1"/>
    <property type="match status" value="2"/>
</dbReference>
<evidence type="ECO:0000259" key="4">
    <source>
        <dbReference type="PROSITE" id="PS50157"/>
    </source>
</evidence>
<dbReference type="SUPFAM" id="SSF52540">
    <property type="entry name" value="P-loop containing nucleoside triphosphate hydrolases"/>
    <property type="match status" value="1"/>
</dbReference>
<dbReference type="PROSITE" id="PS50157">
    <property type="entry name" value="ZINC_FINGER_C2H2_2"/>
    <property type="match status" value="2"/>
</dbReference>
<evidence type="ECO:0000313" key="5">
    <source>
        <dbReference type="EMBL" id="KAF1956409.1"/>
    </source>
</evidence>
<evidence type="ECO:0000256" key="2">
    <source>
        <dbReference type="PROSITE-ProRule" id="PRU00042"/>
    </source>
</evidence>
<organism evidence="5 6">
    <name type="scientific">Byssothecium circinans</name>
    <dbReference type="NCBI Taxonomy" id="147558"/>
    <lineage>
        <taxon>Eukaryota</taxon>
        <taxon>Fungi</taxon>
        <taxon>Dikarya</taxon>
        <taxon>Ascomycota</taxon>
        <taxon>Pezizomycotina</taxon>
        <taxon>Dothideomycetes</taxon>
        <taxon>Pleosporomycetidae</taxon>
        <taxon>Pleosporales</taxon>
        <taxon>Massarineae</taxon>
        <taxon>Massarinaceae</taxon>
        <taxon>Byssothecium</taxon>
    </lineage>
</organism>
<feature type="domain" description="C2H2-type" evidence="4">
    <location>
        <begin position="900"/>
        <end position="928"/>
    </location>
</feature>
<dbReference type="InterPro" id="IPR036236">
    <property type="entry name" value="Znf_C2H2_sf"/>
</dbReference>
<dbReference type="Pfam" id="PF24809">
    <property type="entry name" value="DUF7708"/>
    <property type="match status" value="1"/>
</dbReference>
<dbReference type="OrthoDB" id="21416at2759"/>
<keyword evidence="2" id="KW-0862">Zinc</keyword>
<feature type="region of interest" description="Disordered" evidence="3">
    <location>
        <begin position="971"/>
        <end position="991"/>
    </location>
</feature>
<dbReference type="EMBL" id="ML976992">
    <property type="protein sequence ID" value="KAF1956409.1"/>
    <property type="molecule type" value="Genomic_DNA"/>
</dbReference>
<sequence>MASLQSVSFQLALERFKKSLSPKEKKQFGTTTFDDLQLAADEIQKQHASTKKMQSMRRLEGFLEAMKEYDKVIQVFVNTSEVLAFVWGPMKFLLQIACTFAEAFDALMNAYQRIGEVFPLLVQYAQHFHSSPHMGRVLSLLYEDILRFHWKAMRYFKSPMWKQLFHAVWRNFSTEFDGILLNMREHRLLIETQANIVQFSEIIRSQETANRTLESQQQTELRRQRDRVNQWLSAAKYEADQEQYSMARHAYPGTGQWLLKTNRFHSWFDPDFCSNELLWLTGIPGAGKTILASLVIEEARKLQGVTVAFFYCKYQDAERNTFLRVARGVLAQLFHQDEGLLTSFYDKASKSGQTTLETDSLAKELLKTATKSFQKLYIILDGIDECDRDHRKEIVSTFEGIWETLGDNAKDSLRCLFVSQDDSAAAKDFARMVSLKVTQSDSAKDIRSYARIWSSKIQNKFGLDQERQSYIEDIVTEKADGMFLFARLMSSYLYHQTSVGKLNEELSAATFPQGPFRLDEVYSRITQRVFGEGGVSSSDSKKLLSWLVCAKRPLKWREIQCAVAINLDEQTINWEQDRFVVDSKELCGSLVEVRTDDTVDLVHHTTKRYLVEKNVVDIAAEELSLTLLCLGYLKFPCFDADDGLSDIGLYIELGYCGFFNYAYAYWCRHVEKTLSMKQAAEGLQELSEVIELFIDMYWKRPQTAPVINIPKYITDRLKTFCKKDNIDRVASAIYLAKRQLLAPAKSSSNEEVLTIHNSLKQIRTHLEDGNFSIADPHKFQQMYGSHIFKCPRVNCVWFYSGFTTKQERDDHVLKHDRAYFCSFPGCHISTLGCATLKDLQKHETDSHGTISLDDDDAEYPEFPPEKVSFDCDGCGQSFTRKHSLKNHVQLKHSGTNVKRFVCRTCGQRFVRQWDLTRHQTTSHSNAKKFCCGGTLKNGSLWGCGKEFNRGDMLNRHWKSEKGRLCILPQQEEEGAESSNSASLTPNVSTPI</sequence>
<keyword evidence="1" id="KW-0677">Repeat</keyword>
<reference evidence="5" key="1">
    <citation type="journal article" date="2020" name="Stud. Mycol.">
        <title>101 Dothideomycetes genomes: a test case for predicting lifestyles and emergence of pathogens.</title>
        <authorList>
            <person name="Haridas S."/>
            <person name="Albert R."/>
            <person name="Binder M."/>
            <person name="Bloem J."/>
            <person name="Labutti K."/>
            <person name="Salamov A."/>
            <person name="Andreopoulos B."/>
            <person name="Baker S."/>
            <person name="Barry K."/>
            <person name="Bills G."/>
            <person name="Bluhm B."/>
            <person name="Cannon C."/>
            <person name="Castanera R."/>
            <person name="Culley D."/>
            <person name="Daum C."/>
            <person name="Ezra D."/>
            <person name="Gonzalez J."/>
            <person name="Henrissat B."/>
            <person name="Kuo A."/>
            <person name="Liang C."/>
            <person name="Lipzen A."/>
            <person name="Lutzoni F."/>
            <person name="Magnuson J."/>
            <person name="Mondo S."/>
            <person name="Nolan M."/>
            <person name="Ohm R."/>
            <person name="Pangilinan J."/>
            <person name="Park H.-J."/>
            <person name="Ramirez L."/>
            <person name="Alfaro M."/>
            <person name="Sun H."/>
            <person name="Tritt A."/>
            <person name="Yoshinaga Y."/>
            <person name="Zwiers L.-H."/>
            <person name="Turgeon B."/>
            <person name="Goodwin S."/>
            <person name="Spatafora J."/>
            <person name="Crous P."/>
            <person name="Grigoriev I."/>
        </authorList>
    </citation>
    <scope>NUCLEOTIDE SEQUENCE</scope>
    <source>
        <strain evidence="5">CBS 675.92</strain>
    </source>
</reference>
<dbReference type="SMART" id="SM00355">
    <property type="entry name" value="ZnF_C2H2"/>
    <property type="match status" value="4"/>
</dbReference>
<dbReference type="AlphaFoldDB" id="A0A6A5TXG9"/>